<dbReference type="AlphaFoldDB" id="A0A1L7X885"/>
<sequence length="137" mass="15479">MPVVKRIEPLDADILTQRVFACNPDKESDVVIDAVREHIDEWGYEAIFRSNPKGKQEIRLRGKCIVYLIQGSFELGAELVDVDAHVVDREGFGYAIEGEELIRLRRQTAVVIIYVNWTGDKELLALGPELRQGNTGL</sequence>
<name>A0A1L7X885_9HELO</name>
<evidence type="ECO:0000313" key="1">
    <source>
        <dbReference type="EMBL" id="CZR61239.1"/>
    </source>
</evidence>
<evidence type="ECO:0000313" key="2">
    <source>
        <dbReference type="Proteomes" id="UP000184330"/>
    </source>
</evidence>
<reference evidence="1 2" key="1">
    <citation type="submission" date="2016-03" db="EMBL/GenBank/DDBJ databases">
        <authorList>
            <person name="Ploux O."/>
        </authorList>
    </citation>
    <scope>NUCLEOTIDE SEQUENCE [LARGE SCALE GENOMIC DNA]</scope>
    <source>
        <strain evidence="1 2">UAMH 11012</strain>
    </source>
</reference>
<proteinExistence type="predicted"/>
<organism evidence="1 2">
    <name type="scientific">Phialocephala subalpina</name>
    <dbReference type="NCBI Taxonomy" id="576137"/>
    <lineage>
        <taxon>Eukaryota</taxon>
        <taxon>Fungi</taxon>
        <taxon>Dikarya</taxon>
        <taxon>Ascomycota</taxon>
        <taxon>Pezizomycotina</taxon>
        <taxon>Leotiomycetes</taxon>
        <taxon>Helotiales</taxon>
        <taxon>Mollisiaceae</taxon>
        <taxon>Phialocephala</taxon>
        <taxon>Phialocephala fortinii species complex</taxon>
    </lineage>
</organism>
<gene>
    <name evidence="1" type="ORF">PAC_11135</name>
</gene>
<dbReference type="OrthoDB" id="3437810at2759"/>
<dbReference type="Proteomes" id="UP000184330">
    <property type="component" value="Unassembled WGS sequence"/>
</dbReference>
<keyword evidence="2" id="KW-1185">Reference proteome</keyword>
<protein>
    <submittedName>
        <fullName evidence="1">Uncharacterized protein</fullName>
    </submittedName>
</protein>
<accession>A0A1L7X885</accession>
<dbReference type="EMBL" id="FJOG01000017">
    <property type="protein sequence ID" value="CZR61239.1"/>
    <property type="molecule type" value="Genomic_DNA"/>
</dbReference>